<dbReference type="Pfam" id="PF11848">
    <property type="entry name" value="DUF3368"/>
    <property type="match status" value="1"/>
</dbReference>
<accession>A0A081BY82</accession>
<dbReference type="STRING" id="1499967.U27_04252"/>
<protein>
    <recommendedName>
        <fullName evidence="3">DUF3368 domain-containing protein</fullName>
    </recommendedName>
</protein>
<keyword evidence="2" id="KW-1185">Reference proteome</keyword>
<dbReference type="PANTHER" id="PTHR39550">
    <property type="entry name" value="SLL0658 PROTEIN"/>
    <property type="match status" value="1"/>
</dbReference>
<dbReference type="EMBL" id="DF820465">
    <property type="protein sequence ID" value="GAK57287.1"/>
    <property type="molecule type" value="Genomic_DNA"/>
</dbReference>
<sequence>MDLVISDSSVLIHIASIHRISLLKKLFHHLLLPPAVWQEVVEQGGDRAGVNEVRQAQQAGWIEIATPGNILVLKLLKRELDAGEAEVIALALERQATLIFMDEAEGRRVAEVYGLSKTGTVGILIRAKQAGYITSLKTELDNLLHQGHFWIKDTLYSAVLKAVGEDG</sequence>
<dbReference type="Proteomes" id="UP000030661">
    <property type="component" value="Unassembled WGS sequence"/>
</dbReference>
<dbReference type="AlphaFoldDB" id="A0A081BY82"/>
<evidence type="ECO:0000313" key="2">
    <source>
        <dbReference type="Proteomes" id="UP000030661"/>
    </source>
</evidence>
<dbReference type="eggNOG" id="COG2405">
    <property type="taxonomic scope" value="Bacteria"/>
</dbReference>
<name>A0A081BY82_VECG1</name>
<gene>
    <name evidence="1" type="ORF">U27_04252</name>
</gene>
<reference evidence="1" key="1">
    <citation type="journal article" date="2015" name="PeerJ">
        <title>First genomic representation of candidate bacterial phylum KSB3 points to enhanced environmental sensing as a trigger of wastewater bulking.</title>
        <authorList>
            <person name="Sekiguchi Y."/>
            <person name="Ohashi A."/>
            <person name="Parks D.H."/>
            <person name="Yamauchi T."/>
            <person name="Tyson G.W."/>
            <person name="Hugenholtz P."/>
        </authorList>
    </citation>
    <scope>NUCLEOTIDE SEQUENCE [LARGE SCALE GENOMIC DNA]</scope>
</reference>
<proteinExistence type="predicted"/>
<dbReference type="PANTHER" id="PTHR39550:SF1">
    <property type="entry name" value="SLL0658 PROTEIN"/>
    <property type="match status" value="1"/>
</dbReference>
<evidence type="ECO:0008006" key="3">
    <source>
        <dbReference type="Google" id="ProtNLM"/>
    </source>
</evidence>
<evidence type="ECO:0000313" key="1">
    <source>
        <dbReference type="EMBL" id="GAK57287.1"/>
    </source>
</evidence>
<dbReference type="HOGENOM" id="CLU_115769_0_1_0"/>
<organism evidence="1">
    <name type="scientific">Vecturithrix granuli</name>
    <dbReference type="NCBI Taxonomy" id="1499967"/>
    <lineage>
        <taxon>Bacteria</taxon>
        <taxon>Candidatus Moduliflexota</taxon>
        <taxon>Candidatus Vecturitrichia</taxon>
        <taxon>Candidatus Vecturitrichales</taxon>
        <taxon>Candidatus Vecturitrichaceae</taxon>
        <taxon>Candidatus Vecturithrix</taxon>
    </lineage>
</organism>
<dbReference type="InterPro" id="IPR021799">
    <property type="entry name" value="PIN-like_prokaryotic"/>
</dbReference>